<dbReference type="RefSeq" id="XP_003151400.1">
    <property type="nucleotide sequence ID" value="XM_003151352.1"/>
</dbReference>
<protein>
    <submittedName>
        <fullName evidence="1">Uncharacterized protein</fullName>
    </submittedName>
</protein>
<dbReference type="CTD" id="9953359"/>
<dbReference type="EMBL" id="JH715047">
    <property type="protein sequence ID" value="EFO12669.1"/>
    <property type="molecule type" value="Genomic_DNA"/>
</dbReference>
<evidence type="ECO:0000313" key="1">
    <source>
        <dbReference type="EMBL" id="EFO12669.1"/>
    </source>
</evidence>
<dbReference type="GeneID" id="9953359"/>
<organism evidence="1">
    <name type="scientific">Loa loa</name>
    <name type="common">Eye worm</name>
    <name type="synonym">Filaria loa</name>
    <dbReference type="NCBI Taxonomy" id="7209"/>
    <lineage>
        <taxon>Eukaryota</taxon>
        <taxon>Metazoa</taxon>
        <taxon>Ecdysozoa</taxon>
        <taxon>Nematoda</taxon>
        <taxon>Chromadorea</taxon>
        <taxon>Rhabditida</taxon>
        <taxon>Spirurina</taxon>
        <taxon>Spiruromorpha</taxon>
        <taxon>Filarioidea</taxon>
        <taxon>Onchocercidae</taxon>
        <taxon>Loa</taxon>
    </lineage>
</organism>
<name>A0A1S0TEQ6_LOALO</name>
<dbReference type="OMA" id="GNDKEIM"/>
<sequence>MTNCFLASDLKKSNSFNALHLNLFLINDKKDKAAKLLLKSWEKIIRNILLPKYLERLMEEITMRKKKLDTKINTRNDEYLREEFQNGELYINIDNEDVIYDKPKKIIEWMLTRKEIENISELINDMDEIRRKDGNDKEIMEKAAIKIQQWWKNDHF</sequence>
<gene>
    <name evidence="1" type="ORF">LOAG_15864</name>
</gene>
<accession>A0A1S0TEQ6</accession>
<proteinExistence type="predicted"/>
<dbReference type="AlphaFoldDB" id="A0A1S0TEQ6"/>
<dbReference type="OrthoDB" id="10402371at2759"/>
<reference evidence="1" key="1">
    <citation type="submission" date="2012-04" db="EMBL/GenBank/DDBJ databases">
        <title>The Genome Sequence of Loa loa.</title>
        <authorList>
            <consortium name="The Broad Institute Genome Sequencing Platform"/>
            <consortium name="Broad Institute Genome Sequencing Center for Infectious Disease"/>
            <person name="Nutman T.B."/>
            <person name="Fink D.L."/>
            <person name="Russ C."/>
            <person name="Young S."/>
            <person name="Zeng Q."/>
            <person name="Gargeya S."/>
            <person name="Alvarado L."/>
            <person name="Berlin A."/>
            <person name="Chapman S.B."/>
            <person name="Chen Z."/>
            <person name="Freedman E."/>
            <person name="Gellesch M."/>
            <person name="Goldberg J."/>
            <person name="Griggs A."/>
            <person name="Gujja S."/>
            <person name="Heilman E.R."/>
            <person name="Heiman D."/>
            <person name="Howarth C."/>
            <person name="Mehta T."/>
            <person name="Neiman D."/>
            <person name="Pearson M."/>
            <person name="Roberts A."/>
            <person name="Saif S."/>
            <person name="Shea T."/>
            <person name="Shenoy N."/>
            <person name="Sisk P."/>
            <person name="Stolte C."/>
            <person name="Sykes S."/>
            <person name="White J."/>
            <person name="Yandava C."/>
            <person name="Haas B."/>
            <person name="Henn M.R."/>
            <person name="Nusbaum C."/>
            <person name="Birren B."/>
        </authorList>
    </citation>
    <scope>NUCLEOTIDE SEQUENCE [LARGE SCALE GENOMIC DNA]</scope>
</reference>
<dbReference type="KEGG" id="loa:LOAG_15864"/>
<dbReference type="InParanoid" id="A0A1S0TEQ6"/>